<dbReference type="GO" id="GO:0000466">
    <property type="term" value="P:maturation of 5.8S rRNA from tricistronic rRNA transcript (SSU-rRNA, 5.8S rRNA, LSU-rRNA)"/>
    <property type="evidence" value="ECO:0007669"/>
    <property type="project" value="TreeGrafter"/>
</dbReference>
<dbReference type="InterPro" id="IPR021714">
    <property type="entry name" value="URB1_N"/>
</dbReference>
<gene>
    <name evidence="3" type="primary">Urb1-002</name>
</gene>
<dbReference type="GO" id="GO:0000463">
    <property type="term" value="P:maturation of LSU-rRNA from tricistronic rRNA transcript (SSU-rRNA, 5.8S rRNA, LSU-rRNA)"/>
    <property type="evidence" value="ECO:0007669"/>
    <property type="project" value="TreeGrafter"/>
</dbReference>
<dbReference type="PANTHER" id="PTHR13500:SF0">
    <property type="entry name" value="NUCLEOLAR PRE-RIBOSOMAL-ASSOCIATED PROTEIN 1"/>
    <property type="match status" value="1"/>
</dbReference>
<dbReference type="AlphaFoldDB" id="A0A6F9DVT6"/>
<organism evidence="3">
    <name type="scientific">Phallusia mammillata</name>
    <dbReference type="NCBI Taxonomy" id="59560"/>
    <lineage>
        <taxon>Eukaryota</taxon>
        <taxon>Metazoa</taxon>
        <taxon>Chordata</taxon>
        <taxon>Tunicata</taxon>
        <taxon>Ascidiacea</taxon>
        <taxon>Phlebobranchia</taxon>
        <taxon>Ascidiidae</taxon>
        <taxon>Phallusia</taxon>
    </lineage>
</organism>
<dbReference type="Pfam" id="PF11707">
    <property type="entry name" value="Npa1"/>
    <property type="match status" value="1"/>
</dbReference>
<dbReference type="EMBL" id="LR791670">
    <property type="protein sequence ID" value="CAB3267532.1"/>
    <property type="molecule type" value="mRNA"/>
</dbReference>
<evidence type="ECO:0000256" key="1">
    <source>
        <dbReference type="SAM" id="MobiDB-lite"/>
    </source>
</evidence>
<accession>A0A6F9DVT6</accession>
<dbReference type="GO" id="GO:0005730">
    <property type="term" value="C:nucleolus"/>
    <property type="evidence" value="ECO:0007669"/>
    <property type="project" value="TreeGrafter"/>
</dbReference>
<name>A0A6F9DVT6_9ASCI</name>
<feature type="domain" description="URB1 N-terminal" evidence="2">
    <location>
        <begin position="84"/>
        <end position="411"/>
    </location>
</feature>
<reference evidence="3" key="1">
    <citation type="submission" date="2020-04" db="EMBL/GenBank/DDBJ databases">
        <authorList>
            <person name="Neveu A P."/>
        </authorList>
    </citation>
    <scope>NUCLEOTIDE SEQUENCE</scope>
    <source>
        <tissue evidence="3">Whole embryo</tissue>
    </source>
</reference>
<evidence type="ECO:0000259" key="2">
    <source>
        <dbReference type="Pfam" id="PF11707"/>
    </source>
</evidence>
<sequence length="412" mass="46203">MGKRKKKSGNEIDSKRQKSGKAANSERPGKEKEIFTSIEFIQLLQDPVLYVKGLQRFCQASRLFRDSIITHDVVKAYISVSPECSEIFKCIEKGKTSSMNVCLVFETFFTILLRTGGNLAETYASVGVSMCRRILQAHLRELYGALSLRNPAKVIVPTLRMLTSMVMQGSECANDVVTSLDLGGKVMTALAKYQPAPKHEKQGASTNVRLCFVRFVLSFFMSDDVETLKQVLEARGFVDAVFRGLPKDPASVIHIFLSGLLDKVIKNLKIPKTNKIKLLAAHDVLLSVAELFSWDGNYDIDLDDEDEEKDQEKSADTCKTAGIEKIHQLAYDFLYHSCCPFKYGINFRDKQYGTSVRSQNHVLLKFLIDLKGASSNKFAHKLVVEILKACPDLLTSYLLTCNLSFDPRPSEK</sequence>
<proteinExistence type="evidence at transcript level"/>
<evidence type="ECO:0000313" key="3">
    <source>
        <dbReference type="EMBL" id="CAB3267532.1"/>
    </source>
</evidence>
<dbReference type="PANTHER" id="PTHR13500">
    <property type="entry name" value="NUCLEOLAR PRERIBOSOMAL-ASSOCIATED PROTEIN 1"/>
    <property type="match status" value="1"/>
</dbReference>
<dbReference type="InterPro" id="IPR039844">
    <property type="entry name" value="URB1"/>
</dbReference>
<feature type="region of interest" description="Disordered" evidence="1">
    <location>
        <begin position="1"/>
        <end position="30"/>
    </location>
</feature>
<protein>
    <submittedName>
        <fullName evidence="3">Nucleolar pre-ribosomal-associated protein 1</fullName>
    </submittedName>
</protein>